<protein>
    <submittedName>
        <fullName evidence="2">Uncharacterized protein</fullName>
    </submittedName>
</protein>
<feature type="compositionally biased region" description="Low complexity" evidence="1">
    <location>
        <begin position="151"/>
        <end position="162"/>
    </location>
</feature>
<dbReference type="Proteomes" id="UP001497516">
    <property type="component" value="Chromosome 3"/>
</dbReference>
<keyword evidence="3" id="KW-1185">Reference proteome</keyword>
<reference evidence="2 3" key="1">
    <citation type="submission" date="2024-04" db="EMBL/GenBank/DDBJ databases">
        <authorList>
            <person name="Fracassetti M."/>
        </authorList>
    </citation>
    <scope>NUCLEOTIDE SEQUENCE [LARGE SCALE GENOMIC DNA]</scope>
</reference>
<dbReference type="EMBL" id="OZ034816">
    <property type="protein sequence ID" value="CAL1375644.1"/>
    <property type="molecule type" value="Genomic_DNA"/>
</dbReference>
<evidence type="ECO:0000313" key="3">
    <source>
        <dbReference type="Proteomes" id="UP001497516"/>
    </source>
</evidence>
<name>A0AAV2DQ34_9ROSI</name>
<feature type="region of interest" description="Disordered" evidence="1">
    <location>
        <begin position="461"/>
        <end position="490"/>
    </location>
</feature>
<evidence type="ECO:0000256" key="1">
    <source>
        <dbReference type="SAM" id="MobiDB-lite"/>
    </source>
</evidence>
<organism evidence="2 3">
    <name type="scientific">Linum trigynum</name>
    <dbReference type="NCBI Taxonomy" id="586398"/>
    <lineage>
        <taxon>Eukaryota</taxon>
        <taxon>Viridiplantae</taxon>
        <taxon>Streptophyta</taxon>
        <taxon>Embryophyta</taxon>
        <taxon>Tracheophyta</taxon>
        <taxon>Spermatophyta</taxon>
        <taxon>Magnoliopsida</taxon>
        <taxon>eudicotyledons</taxon>
        <taxon>Gunneridae</taxon>
        <taxon>Pentapetalae</taxon>
        <taxon>rosids</taxon>
        <taxon>fabids</taxon>
        <taxon>Malpighiales</taxon>
        <taxon>Linaceae</taxon>
        <taxon>Linum</taxon>
    </lineage>
</organism>
<dbReference type="AlphaFoldDB" id="A0AAV2DQ34"/>
<gene>
    <name evidence="2" type="ORF">LTRI10_LOCUS17430</name>
</gene>
<proteinExistence type="predicted"/>
<sequence>MYRYACSRLKETPSFDAFRLLYKIRDSTNCWSIGRRDSTIGLVSGSPKLDSPWYKEYLFARPMGQWYSGGTAPPTGNAVGSKESWCSSTQYSSAVRDHVDRLIEGFHLRVFPSVSGSAYEHVRDFYGLRALADAVRPKKKKVAVKVSDPRGASPSTTAAGAAKSVIPPQRQGTPSSPGAVTRGAGKRPMEPSVPVNLAKRSRTNLPRSKAGENRGKGVSPSVKVTQVDLPPQAATDGEAAELAFHTICDQLVMPPEYTASSSGNSKRLAGTATQFFFAAQIGFSQILMNNDRLSKTVDDQAVEIAKLKKSSSEGREALMGEIRPLVEREYEERLARKDKELSLGREAVRKAQEERDQLQERGKKSSEMEKLLLEEQESLRKEVEALKLEKAALQANHQAELETVRAEAGPAYLESAEFQAIDNEKYKTIVGNAVAAIRHWFRMDQPEAVWSTDEIWDAVGAWTDADVNSENEEEGSPAADAGGDDGPRDP</sequence>
<feature type="region of interest" description="Disordered" evidence="1">
    <location>
        <begin position="139"/>
        <end position="220"/>
    </location>
</feature>
<accession>A0AAV2DQ34</accession>
<evidence type="ECO:0000313" key="2">
    <source>
        <dbReference type="EMBL" id="CAL1375644.1"/>
    </source>
</evidence>
<feature type="region of interest" description="Disordered" evidence="1">
    <location>
        <begin position="347"/>
        <end position="367"/>
    </location>
</feature>